<dbReference type="AlphaFoldDB" id="A0A0A9EAL4"/>
<reference evidence="2" key="1">
    <citation type="submission" date="2014-09" db="EMBL/GenBank/DDBJ databases">
        <authorList>
            <person name="Magalhaes I.L.F."/>
            <person name="Oliveira U."/>
            <person name="Santos F.R."/>
            <person name="Vidigal T.H.D.A."/>
            <person name="Brescovit A.D."/>
            <person name="Santos A.J."/>
        </authorList>
    </citation>
    <scope>NUCLEOTIDE SEQUENCE</scope>
    <source>
        <tissue evidence="2">Shoot tissue taken approximately 20 cm above the soil surface</tissue>
    </source>
</reference>
<keyword evidence="1" id="KW-1133">Transmembrane helix</keyword>
<reference evidence="2" key="2">
    <citation type="journal article" date="2015" name="Data Brief">
        <title>Shoot transcriptome of the giant reed, Arundo donax.</title>
        <authorList>
            <person name="Barrero R.A."/>
            <person name="Guerrero F.D."/>
            <person name="Moolhuijzen P."/>
            <person name="Goolsby J.A."/>
            <person name="Tidwell J."/>
            <person name="Bellgard S.E."/>
            <person name="Bellgard M.I."/>
        </authorList>
    </citation>
    <scope>NUCLEOTIDE SEQUENCE</scope>
    <source>
        <tissue evidence="2">Shoot tissue taken approximately 20 cm above the soil surface</tissue>
    </source>
</reference>
<feature type="transmembrane region" description="Helical" evidence="1">
    <location>
        <begin position="6"/>
        <end position="25"/>
    </location>
</feature>
<protein>
    <submittedName>
        <fullName evidence="2">Uncharacterized protein</fullName>
    </submittedName>
</protein>
<keyword evidence="1" id="KW-0812">Transmembrane</keyword>
<evidence type="ECO:0000313" key="2">
    <source>
        <dbReference type="EMBL" id="JAD97794.1"/>
    </source>
</evidence>
<keyword evidence="1" id="KW-0472">Membrane</keyword>
<name>A0A0A9EAL4_ARUDO</name>
<proteinExistence type="predicted"/>
<dbReference type="EMBL" id="GBRH01200101">
    <property type="protein sequence ID" value="JAD97794.1"/>
    <property type="molecule type" value="Transcribed_RNA"/>
</dbReference>
<evidence type="ECO:0000256" key="1">
    <source>
        <dbReference type="SAM" id="Phobius"/>
    </source>
</evidence>
<organism evidence="2">
    <name type="scientific">Arundo donax</name>
    <name type="common">Giant reed</name>
    <name type="synonym">Donax arundinaceus</name>
    <dbReference type="NCBI Taxonomy" id="35708"/>
    <lineage>
        <taxon>Eukaryota</taxon>
        <taxon>Viridiplantae</taxon>
        <taxon>Streptophyta</taxon>
        <taxon>Embryophyta</taxon>
        <taxon>Tracheophyta</taxon>
        <taxon>Spermatophyta</taxon>
        <taxon>Magnoliopsida</taxon>
        <taxon>Liliopsida</taxon>
        <taxon>Poales</taxon>
        <taxon>Poaceae</taxon>
        <taxon>PACMAD clade</taxon>
        <taxon>Arundinoideae</taxon>
        <taxon>Arundineae</taxon>
        <taxon>Arundo</taxon>
    </lineage>
</organism>
<accession>A0A0A9EAL4</accession>
<sequence>MIPVAMYASLSIFIYLSTVHWLLTFTNMQLVTTL</sequence>